<reference evidence="1 3" key="2">
    <citation type="journal article" date="2014" name="BMC Genomics">
        <title>An improved genome release (version Mt4.0) for the model legume Medicago truncatula.</title>
        <authorList>
            <person name="Tang H."/>
            <person name="Krishnakumar V."/>
            <person name="Bidwell S."/>
            <person name="Rosen B."/>
            <person name="Chan A."/>
            <person name="Zhou S."/>
            <person name="Gentzbittel L."/>
            <person name="Childs K.L."/>
            <person name="Yandell M."/>
            <person name="Gundlach H."/>
            <person name="Mayer K.F."/>
            <person name="Schwartz D.C."/>
            <person name="Town C.D."/>
        </authorList>
    </citation>
    <scope>GENOME REANNOTATION</scope>
    <source>
        <strain evidence="2 3">cv. Jemalong A17</strain>
    </source>
</reference>
<reference evidence="1 3" key="1">
    <citation type="journal article" date="2011" name="Nature">
        <title>The Medicago genome provides insight into the evolution of rhizobial symbioses.</title>
        <authorList>
            <person name="Young N.D."/>
            <person name="Debelle F."/>
            <person name="Oldroyd G.E."/>
            <person name="Geurts R."/>
            <person name="Cannon S.B."/>
            <person name="Udvardi M.K."/>
            <person name="Benedito V.A."/>
            <person name="Mayer K.F."/>
            <person name="Gouzy J."/>
            <person name="Schoof H."/>
            <person name="Van de Peer Y."/>
            <person name="Proost S."/>
            <person name="Cook D.R."/>
            <person name="Meyers B.C."/>
            <person name="Spannagl M."/>
            <person name="Cheung F."/>
            <person name="De Mita S."/>
            <person name="Krishnakumar V."/>
            <person name="Gundlach H."/>
            <person name="Zhou S."/>
            <person name="Mudge J."/>
            <person name="Bharti A.K."/>
            <person name="Murray J.D."/>
            <person name="Naoumkina M.A."/>
            <person name="Rosen B."/>
            <person name="Silverstein K.A."/>
            <person name="Tang H."/>
            <person name="Rombauts S."/>
            <person name="Zhao P.X."/>
            <person name="Zhou P."/>
            <person name="Barbe V."/>
            <person name="Bardou P."/>
            <person name="Bechner M."/>
            <person name="Bellec A."/>
            <person name="Berger A."/>
            <person name="Berges H."/>
            <person name="Bidwell S."/>
            <person name="Bisseling T."/>
            <person name="Choisne N."/>
            <person name="Couloux A."/>
            <person name="Denny R."/>
            <person name="Deshpande S."/>
            <person name="Dai X."/>
            <person name="Doyle J.J."/>
            <person name="Dudez A.M."/>
            <person name="Farmer A.D."/>
            <person name="Fouteau S."/>
            <person name="Franken C."/>
            <person name="Gibelin C."/>
            <person name="Gish J."/>
            <person name="Goldstein S."/>
            <person name="Gonzalez A.J."/>
            <person name="Green P.J."/>
            <person name="Hallab A."/>
            <person name="Hartog M."/>
            <person name="Hua A."/>
            <person name="Humphray S.J."/>
            <person name="Jeong D.H."/>
            <person name="Jing Y."/>
            <person name="Jocker A."/>
            <person name="Kenton S.M."/>
            <person name="Kim D.J."/>
            <person name="Klee K."/>
            <person name="Lai H."/>
            <person name="Lang C."/>
            <person name="Lin S."/>
            <person name="Macmil S.L."/>
            <person name="Magdelenat G."/>
            <person name="Matthews L."/>
            <person name="McCorrison J."/>
            <person name="Monaghan E.L."/>
            <person name="Mun J.H."/>
            <person name="Najar F.Z."/>
            <person name="Nicholson C."/>
            <person name="Noirot C."/>
            <person name="O'Bleness M."/>
            <person name="Paule C.R."/>
            <person name="Poulain J."/>
            <person name="Prion F."/>
            <person name="Qin B."/>
            <person name="Qu C."/>
            <person name="Retzel E.F."/>
            <person name="Riddle C."/>
            <person name="Sallet E."/>
            <person name="Samain S."/>
            <person name="Samson N."/>
            <person name="Sanders I."/>
            <person name="Saurat O."/>
            <person name="Scarpelli C."/>
            <person name="Schiex T."/>
            <person name="Segurens B."/>
            <person name="Severin A.J."/>
            <person name="Sherrier D.J."/>
            <person name="Shi R."/>
            <person name="Sims S."/>
            <person name="Singer S.R."/>
            <person name="Sinharoy S."/>
            <person name="Sterck L."/>
            <person name="Viollet A."/>
            <person name="Wang B.B."/>
            <person name="Wang K."/>
            <person name="Wang M."/>
            <person name="Wang X."/>
            <person name="Warfsmann J."/>
            <person name="Weissenbach J."/>
            <person name="White D.D."/>
            <person name="White J.D."/>
            <person name="Wiley G.B."/>
            <person name="Wincker P."/>
            <person name="Xing Y."/>
            <person name="Yang L."/>
            <person name="Yao Z."/>
            <person name="Ying F."/>
            <person name="Zhai J."/>
            <person name="Zhou L."/>
            <person name="Zuber A."/>
            <person name="Denarie J."/>
            <person name="Dixon R.A."/>
            <person name="May G.D."/>
            <person name="Schwartz D.C."/>
            <person name="Rogers J."/>
            <person name="Quetier F."/>
            <person name="Town C.D."/>
            <person name="Roe B.A."/>
        </authorList>
    </citation>
    <scope>NUCLEOTIDE SEQUENCE [LARGE SCALE GENOMIC DNA]</scope>
    <source>
        <strain evidence="1">A17</strain>
        <strain evidence="2 3">cv. Jemalong A17</strain>
    </source>
</reference>
<dbReference type="AlphaFoldDB" id="G7KL64"/>
<evidence type="ECO:0000313" key="3">
    <source>
        <dbReference type="Proteomes" id="UP000002051"/>
    </source>
</evidence>
<dbReference type="HOGENOM" id="CLU_2187874_0_0_1"/>
<organism evidence="1 3">
    <name type="scientific">Medicago truncatula</name>
    <name type="common">Barrel medic</name>
    <name type="synonym">Medicago tribuloides</name>
    <dbReference type="NCBI Taxonomy" id="3880"/>
    <lineage>
        <taxon>Eukaryota</taxon>
        <taxon>Viridiplantae</taxon>
        <taxon>Streptophyta</taxon>
        <taxon>Embryophyta</taxon>
        <taxon>Tracheophyta</taxon>
        <taxon>Spermatophyta</taxon>
        <taxon>Magnoliopsida</taxon>
        <taxon>eudicotyledons</taxon>
        <taxon>Gunneridae</taxon>
        <taxon>Pentapetalae</taxon>
        <taxon>rosids</taxon>
        <taxon>fabids</taxon>
        <taxon>Fabales</taxon>
        <taxon>Fabaceae</taxon>
        <taxon>Papilionoideae</taxon>
        <taxon>50 kb inversion clade</taxon>
        <taxon>NPAAA clade</taxon>
        <taxon>Hologalegina</taxon>
        <taxon>IRL clade</taxon>
        <taxon>Trifolieae</taxon>
        <taxon>Medicago</taxon>
    </lineage>
</organism>
<dbReference type="EnsemblPlants" id="AES76453">
    <property type="protein sequence ID" value="AES76453"/>
    <property type="gene ID" value="MTR_6g078970"/>
</dbReference>
<evidence type="ECO:0000313" key="2">
    <source>
        <dbReference type="EnsemblPlants" id="AES76453"/>
    </source>
</evidence>
<sequence>MVGFGKNCIYRHALPPGRISENCSQVNTATPITPKLFYQCKKKKIGQESRELFLSNASLFVHDAEAYDNYQRQPDETEQIGTDIQRCTFELDFQRWTCKFVNRTFINFQ</sequence>
<reference evidence="2" key="3">
    <citation type="submission" date="2015-04" db="UniProtKB">
        <authorList>
            <consortium name="EnsemblPlants"/>
        </authorList>
    </citation>
    <scope>IDENTIFICATION</scope>
    <source>
        <strain evidence="2">cv. Jemalong A17</strain>
    </source>
</reference>
<proteinExistence type="predicted"/>
<dbReference type="Proteomes" id="UP000002051">
    <property type="component" value="Chromosome 6"/>
</dbReference>
<accession>G7KL64</accession>
<dbReference type="STRING" id="3880.G7KL64"/>
<evidence type="ECO:0000313" key="1">
    <source>
        <dbReference type="EMBL" id="AES76453.1"/>
    </source>
</evidence>
<name>G7KL64_MEDTR</name>
<protein>
    <submittedName>
        <fullName evidence="1 2">Uncharacterized protein</fullName>
    </submittedName>
</protein>
<dbReference type="EMBL" id="CM001222">
    <property type="protein sequence ID" value="AES76453.1"/>
    <property type="molecule type" value="Genomic_DNA"/>
</dbReference>
<dbReference type="PaxDb" id="3880-AES76453"/>
<keyword evidence="3" id="KW-1185">Reference proteome</keyword>
<gene>
    <name evidence="1" type="ordered locus">MTR_6g078970</name>
</gene>